<proteinExistence type="predicted"/>
<accession>A0A285L955</accession>
<keyword evidence="1" id="KW-0812">Transmembrane</keyword>
<reference evidence="2 3" key="1">
    <citation type="submission" date="2017-09" db="EMBL/GenBank/DDBJ databases">
        <authorList>
            <person name="Ehlers B."/>
            <person name="Leendertz F.H."/>
        </authorList>
    </citation>
    <scope>NUCLEOTIDE SEQUENCE [LARGE SCALE GENOMIC DNA]</scope>
    <source>
        <strain evidence="2 3">DSM 45537</strain>
    </source>
</reference>
<feature type="transmembrane region" description="Helical" evidence="1">
    <location>
        <begin position="192"/>
        <end position="216"/>
    </location>
</feature>
<feature type="transmembrane region" description="Helical" evidence="1">
    <location>
        <begin position="160"/>
        <end position="180"/>
    </location>
</feature>
<keyword evidence="3" id="KW-1185">Reference proteome</keyword>
<organism evidence="2 3">
    <name type="scientific">Nocardia amikacinitolerans</name>
    <dbReference type="NCBI Taxonomy" id="756689"/>
    <lineage>
        <taxon>Bacteria</taxon>
        <taxon>Bacillati</taxon>
        <taxon>Actinomycetota</taxon>
        <taxon>Actinomycetes</taxon>
        <taxon>Mycobacteriales</taxon>
        <taxon>Nocardiaceae</taxon>
        <taxon>Nocardia</taxon>
    </lineage>
</organism>
<dbReference type="AlphaFoldDB" id="A0A285L955"/>
<evidence type="ECO:0000256" key="1">
    <source>
        <dbReference type="SAM" id="Phobius"/>
    </source>
</evidence>
<evidence type="ECO:0000313" key="3">
    <source>
        <dbReference type="Proteomes" id="UP000219565"/>
    </source>
</evidence>
<protein>
    <submittedName>
        <fullName evidence="2">Uncharacterized protein</fullName>
    </submittedName>
</protein>
<evidence type="ECO:0000313" key="2">
    <source>
        <dbReference type="EMBL" id="SNY80577.1"/>
    </source>
</evidence>
<keyword evidence="1" id="KW-0472">Membrane</keyword>
<sequence length="281" mass="30798">MFRNRLVYSGHYLVNLAWSRVHCRVSIRGRSADLERADRALIAAGWERIRQLPDGDDLYQRDIRGSLSHWATENAARRVHTILIDAHSQARITAVSLERIRYQNLVFEHQTPPPNGHLEHGDRVDRLALATISSTGAQPAASVPGSLERLQESLSRNPRLVASALVSTLVGIVLALLYLPEPDAASDLPPSYVPPVSVGAIMVGAVLVLLSCHMAVDRIRLDKVSLVGDQRLPIWVLGQTPARLLIGDHEPSTEAKSAISNIRTVAGNSSYMIKHDNTACS</sequence>
<gene>
    <name evidence="2" type="ORF">SAMN04244553_2148</name>
</gene>
<dbReference type="Proteomes" id="UP000219565">
    <property type="component" value="Unassembled WGS sequence"/>
</dbReference>
<name>A0A285L955_9NOCA</name>
<dbReference type="EMBL" id="OBEG01000002">
    <property type="protein sequence ID" value="SNY80577.1"/>
    <property type="molecule type" value="Genomic_DNA"/>
</dbReference>
<keyword evidence="1" id="KW-1133">Transmembrane helix</keyword>